<organism evidence="2 3">
    <name type="scientific">Tamilnaduibacter salinus</name>
    <dbReference type="NCBI Taxonomy" id="1484056"/>
    <lineage>
        <taxon>Bacteria</taxon>
        <taxon>Pseudomonadati</taxon>
        <taxon>Pseudomonadota</taxon>
        <taxon>Gammaproteobacteria</taxon>
        <taxon>Pseudomonadales</taxon>
        <taxon>Marinobacteraceae</taxon>
        <taxon>Tamilnaduibacter</taxon>
    </lineage>
</organism>
<proteinExistence type="predicted"/>
<dbReference type="RefSeq" id="WP_116919875.1">
    <property type="nucleotide sequence ID" value="NZ_QEKQ01000012.1"/>
</dbReference>
<accession>A0A2U1CT50</accession>
<gene>
    <name evidence="2" type="ORF">C8D92_1125</name>
</gene>
<reference evidence="2 3" key="1">
    <citation type="submission" date="2018-04" db="EMBL/GenBank/DDBJ databases">
        <title>Genomic Encyclopedia of Type Strains, Phase IV (KMG-IV): sequencing the most valuable type-strain genomes for metagenomic binning, comparative biology and taxonomic classification.</title>
        <authorList>
            <person name="Goeker M."/>
        </authorList>
    </citation>
    <scope>NUCLEOTIDE SEQUENCE [LARGE SCALE GENOMIC DNA]</scope>
    <source>
        <strain evidence="2 3">DSM 28688</strain>
    </source>
</reference>
<dbReference type="OrthoDB" id="8601734at2"/>
<dbReference type="EMBL" id="QEKQ01000012">
    <property type="protein sequence ID" value="PVY69603.1"/>
    <property type="molecule type" value="Genomic_DNA"/>
</dbReference>
<evidence type="ECO:0000313" key="2">
    <source>
        <dbReference type="EMBL" id="PVY69603.1"/>
    </source>
</evidence>
<feature type="transmembrane region" description="Helical" evidence="1">
    <location>
        <begin position="6"/>
        <end position="25"/>
    </location>
</feature>
<comment type="caution">
    <text evidence="2">The sequence shown here is derived from an EMBL/GenBank/DDBJ whole genome shotgun (WGS) entry which is preliminary data.</text>
</comment>
<keyword evidence="1" id="KW-0472">Membrane</keyword>
<dbReference type="Proteomes" id="UP000245887">
    <property type="component" value="Unassembled WGS sequence"/>
</dbReference>
<sequence length="167" mass="18585">MLWHLIATVVAGFGAAGIALMIRAATRQKAPKWLVPVFAGAGMLAYQIHGEYTWFEHKQAQLPEGSVVVQKSREPAIWKPWTFIIPRVGGFTVLDTNSIRTSATQDSVVGFRLYRFEHSQTDQVANSRYLLNCESRELGQLNDEGAFHDGSLTKLPNGDPLLTEVCR</sequence>
<keyword evidence="1" id="KW-0812">Transmembrane</keyword>
<evidence type="ECO:0000313" key="3">
    <source>
        <dbReference type="Proteomes" id="UP000245887"/>
    </source>
</evidence>
<keyword evidence="1" id="KW-1133">Transmembrane helix</keyword>
<protein>
    <submittedName>
        <fullName evidence="2">Uncharacterized protein</fullName>
    </submittedName>
</protein>
<dbReference type="AlphaFoldDB" id="A0A2U1CT50"/>
<evidence type="ECO:0000256" key="1">
    <source>
        <dbReference type="SAM" id="Phobius"/>
    </source>
</evidence>
<name>A0A2U1CT50_9GAMM</name>